<sequence length="724" mass="77649">MPKPVTEDEKRQRKETALAVLRDAGPDDFQTLDAFHTRVGESFGASVHVGRSVCLEALKTLPSDHVLRQRYAAIKERSQSSSAKSAAAKVGQIAIEPQSLDEARADRQSYAEARRGLSTGATAERLRRELDLASKAMAVSVKAIFAASRECACNTALAGSVESFEEGVGLVTCCMAVNTPVNAPVYVRTAFVEYAGERADQFFEKRAAAIREEEETERRYQAATQPGQGAFPGRYDMASTIAASGVDGRGVAALRVLDPKDLEPLYLQALAVKDKRPSRGAKTKGDDARHAKAGDAYTSLHGVLRPPAVLAREPGWFARTRDRGLAYRGLASDEREEKIEKIADALELDNKLLFSKRAVVMPERASATYGRLAPTPLDSSKQLQLAKKVAHLGRGRFMLAAIRANGEPILIVAGRGMCMDMHVGIPPPPVKAADAETRLRTRTTVANSHDLLQRYDRGAAQLMAALRRVIIKMKLSGADVAVLVDRILDQIDGRCEDVATGAAPTRGAVPMYDSEDEGTLGQCPPGVDEEDWAVLKKGEEAGSFARLALASDFAAAASSLLGKLRAAGPNTKCGGVDASEDVEVPAGGEAPPDDQAPPPPPRGAKRGKKMPPGEEAGPMDWITSFAPLEFDWVVKADVERAPAWAKPIGEDNADERLLDFWLRFSRGMAASIPKFKYVVLNPSNAAAADVQGLVKAVDECAAERKAADATDSAPAAKRPRLVEA</sequence>
<name>A0A8J2SSL5_9STRA</name>
<evidence type="ECO:0000313" key="3">
    <source>
        <dbReference type="Proteomes" id="UP000789595"/>
    </source>
</evidence>
<gene>
    <name evidence="2" type="ORF">PECAL_4P00720</name>
</gene>
<keyword evidence="3" id="KW-1185">Reference proteome</keyword>
<evidence type="ECO:0000313" key="2">
    <source>
        <dbReference type="EMBL" id="CAH0372912.1"/>
    </source>
</evidence>
<protein>
    <submittedName>
        <fullName evidence="2">Uncharacterized protein</fullName>
    </submittedName>
</protein>
<dbReference type="Proteomes" id="UP000789595">
    <property type="component" value="Unassembled WGS sequence"/>
</dbReference>
<dbReference type="EMBL" id="CAKKNE010000004">
    <property type="protein sequence ID" value="CAH0372912.1"/>
    <property type="molecule type" value="Genomic_DNA"/>
</dbReference>
<comment type="caution">
    <text evidence="2">The sequence shown here is derived from an EMBL/GenBank/DDBJ whole genome shotgun (WGS) entry which is preliminary data.</text>
</comment>
<reference evidence="2" key="1">
    <citation type="submission" date="2021-11" db="EMBL/GenBank/DDBJ databases">
        <authorList>
            <consortium name="Genoscope - CEA"/>
            <person name="William W."/>
        </authorList>
    </citation>
    <scope>NUCLEOTIDE SEQUENCE</scope>
</reference>
<organism evidence="2 3">
    <name type="scientific">Pelagomonas calceolata</name>
    <dbReference type="NCBI Taxonomy" id="35677"/>
    <lineage>
        <taxon>Eukaryota</taxon>
        <taxon>Sar</taxon>
        <taxon>Stramenopiles</taxon>
        <taxon>Ochrophyta</taxon>
        <taxon>Pelagophyceae</taxon>
        <taxon>Pelagomonadales</taxon>
        <taxon>Pelagomonadaceae</taxon>
        <taxon>Pelagomonas</taxon>
    </lineage>
</organism>
<accession>A0A8J2SSL5</accession>
<proteinExistence type="predicted"/>
<dbReference type="AlphaFoldDB" id="A0A8J2SSL5"/>
<feature type="region of interest" description="Disordered" evidence="1">
    <location>
        <begin position="571"/>
        <end position="620"/>
    </location>
</feature>
<feature type="region of interest" description="Disordered" evidence="1">
    <location>
        <begin position="704"/>
        <end position="724"/>
    </location>
</feature>
<evidence type="ECO:0000256" key="1">
    <source>
        <dbReference type="SAM" id="MobiDB-lite"/>
    </source>
</evidence>